<dbReference type="GO" id="GO:0016740">
    <property type="term" value="F:transferase activity"/>
    <property type="evidence" value="ECO:0007669"/>
    <property type="project" value="UniProtKB-KW"/>
</dbReference>
<dbReference type="RefSeq" id="WP_191143736.1">
    <property type="nucleotide sequence ID" value="NZ_JACXAF010000004.1"/>
</dbReference>
<feature type="domain" description="L,D-TPase catalytic" evidence="9">
    <location>
        <begin position="302"/>
        <end position="484"/>
    </location>
</feature>
<dbReference type="Pfam" id="PF01471">
    <property type="entry name" value="PG_binding_1"/>
    <property type="match status" value="1"/>
</dbReference>
<dbReference type="InterPro" id="IPR002477">
    <property type="entry name" value="Peptidoglycan-bd-like"/>
</dbReference>
<organism evidence="10 11">
    <name type="scientific">Neiella litorisoli</name>
    <dbReference type="NCBI Taxonomy" id="2771431"/>
    <lineage>
        <taxon>Bacteria</taxon>
        <taxon>Pseudomonadati</taxon>
        <taxon>Pseudomonadota</taxon>
        <taxon>Gammaproteobacteria</taxon>
        <taxon>Alteromonadales</taxon>
        <taxon>Echinimonadaceae</taxon>
        <taxon>Neiella</taxon>
    </lineage>
</organism>
<keyword evidence="5 7" id="KW-0573">Peptidoglycan synthesis</keyword>
<dbReference type="GO" id="GO:0071555">
    <property type="term" value="P:cell wall organization"/>
    <property type="evidence" value="ECO:0007669"/>
    <property type="project" value="UniProtKB-UniRule"/>
</dbReference>
<dbReference type="SUPFAM" id="SSF47090">
    <property type="entry name" value="PGBD-like"/>
    <property type="match status" value="1"/>
</dbReference>
<name>A0A8J6UPK0_9GAMM</name>
<dbReference type="GO" id="GO:0004180">
    <property type="term" value="F:carboxypeptidase activity"/>
    <property type="evidence" value="ECO:0007669"/>
    <property type="project" value="UniProtKB-ARBA"/>
</dbReference>
<dbReference type="Gene3D" id="1.10.101.10">
    <property type="entry name" value="PGBD-like superfamily/PGBD"/>
    <property type="match status" value="1"/>
</dbReference>
<evidence type="ECO:0000256" key="6">
    <source>
        <dbReference type="ARBA" id="ARBA00023316"/>
    </source>
</evidence>
<evidence type="ECO:0000256" key="4">
    <source>
        <dbReference type="ARBA" id="ARBA00022960"/>
    </source>
</evidence>
<evidence type="ECO:0000256" key="8">
    <source>
        <dbReference type="SAM" id="SignalP"/>
    </source>
</evidence>
<comment type="pathway">
    <text evidence="1 7">Cell wall biogenesis; peptidoglycan biosynthesis.</text>
</comment>
<dbReference type="InterPro" id="IPR005490">
    <property type="entry name" value="LD_TPept_cat_dom"/>
</dbReference>
<keyword evidence="6 7" id="KW-0961">Cell wall biogenesis/degradation</keyword>
<dbReference type="Pfam" id="PF20142">
    <property type="entry name" value="Scaffold"/>
    <property type="match status" value="1"/>
</dbReference>
<dbReference type="InterPro" id="IPR036366">
    <property type="entry name" value="PGBDSf"/>
</dbReference>
<keyword evidence="3" id="KW-0808">Transferase</keyword>
<feature type="signal peptide" evidence="8">
    <location>
        <begin position="1"/>
        <end position="18"/>
    </location>
</feature>
<dbReference type="PROSITE" id="PS52029">
    <property type="entry name" value="LD_TPASE"/>
    <property type="match status" value="1"/>
</dbReference>
<dbReference type="PANTHER" id="PTHR41533:SF2">
    <property type="entry name" value="BLR7131 PROTEIN"/>
    <property type="match status" value="1"/>
</dbReference>
<dbReference type="InterPro" id="IPR052905">
    <property type="entry name" value="LD-transpeptidase_YkuD-like"/>
</dbReference>
<dbReference type="PANTHER" id="PTHR41533">
    <property type="entry name" value="L,D-TRANSPEPTIDASE HI_1667-RELATED"/>
    <property type="match status" value="1"/>
</dbReference>
<keyword evidence="8" id="KW-0732">Signal</keyword>
<proteinExistence type="inferred from homology"/>
<evidence type="ECO:0000256" key="7">
    <source>
        <dbReference type="PROSITE-ProRule" id="PRU01373"/>
    </source>
</evidence>
<accession>A0A8J6UPK0</accession>
<reference evidence="10" key="1">
    <citation type="submission" date="2020-09" db="EMBL/GenBank/DDBJ databases">
        <title>A novel bacterium of genus Neiella, isolated from South China Sea.</title>
        <authorList>
            <person name="Huang H."/>
            <person name="Mo K."/>
            <person name="Hu Y."/>
        </authorList>
    </citation>
    <scope>NUCLEOTIDE SEQUENCE</scope>
    <source>
        <strain evidence="10">HB171785</strain>
    </source>
</reference>
<sequence length="553" mass="62507">MLRRLLAVVCLLPAIAVASISDYIAQNLNDELPAETLQLPRFSEHYSHLVSFYEFRDYQPIWYIDGQPTEQAKALFEVLKQAHYNGLRPADYFVDTIDMIASEHTFGELSKSRAELLLSLGFLQYAADVKVGRTSPTAHHQGFPEVVEADDPGHLLQRISDGADPVAILAEAEPPSLLYQRLKQAMIHIVDKRLAGEPWQTIAEGKTLHPGDAIAESLYQAIADRVVELVPAAEPMNYAGSYDPALVANIKRFQFLNGLGQDGIIGKRTYQALNKDWSMREQQMIATMERLRWLPRKIVDTRYILVNVPSFTMYGIEADSQGQQHMTFSSDVIVGKSYRRYRTPLFVADMTYMVFNPYWNVPNSILRREYIPHVDEPGFFEQHNFQLVKHFSKTAEVFPPTPENIAALKRGEFLLRQSNGPHNALGEAKFIFPNANNVYLHGTPAKSLFAKERRDFSHGCIRVGDVPGLANWVLNPEGWDEQAINQEFDEDAAKVVPLKTAITVGIIYLTAVVDDDDHLIVHDDIYGHDARLLKELGMTAEQIMQPAVERALY</sequence>
<dbReference type="GO" id="GO:0009252">
    <property type="term" value="P:peptidoglycan biosynthetic process"/>
    <property type="evidence" value="ECO:0007669"/>
    <property type="project" value="UniProtKB-UniPathway"/>
</dbReference>
<evidence type="ECO:0000256" key="3">
    <source>
        <dbReference type="ARBA" id="ARBA00022679"/>
    </source>
</evidence>
<dbReference type="UniPathway" id="UPA00219"/>
<evidence type="ECO:0000256" key="5">
    <source>
        <dbReference type="ARBA" id="ARBA00022984"/>
    </source>
</evidence>
<dbReference type="Proteomes" id="UP000638014">
    <property type="component" value="Unassembled WGS sequence"/>
</dbReference>
<dbReference type="InterPro" id="IPR036365">
    <property type="entry name" value="PGBD-like_sf"/>
</dbReference>
<feature type="chain" id="PRO_5035244269" evidence="8">
    <location>
        <begin position="19"/>
        <end position="553"/>
    </location>
</feature>
<dbReference type="CDD" id="cd16913">
    <property type="entry name" value="YkuD_like"/>
    <property type="match status" value="1"/>
</dbReference>
<dbReference type="AlphaFoldDB" id="A0A8J6UPK0"/>
<dbReference type="Pfam" id="PF03734">
    <property type="entry name" value="YkuD"/>
    <property type="match status" value="1"/>
</dbReference>
<dbReference type="EMBL" id="JACXAF010000004">
    <property type="protein sequence ID" value="MBD1388622.1"/>
    <property type="molecule type" value="Genomic_DNA"/>
</dbReference>
<dbReference type="GO" id="GO:0008360">
    <property type="term" value="P:regulation of cell shape"/>
    <property type="evidence" value="ECO:0007669"/>
    <property type="project" value="UniProtKB-UniRule"/>
</dbReference>
<dbReference type="InterPro" id="IPR045380">
    <property type="entry name" value="LD_TPept_scaffold_dom"/>
</dbReference>
<dbReference type="Gene3D" id="2.40.440.10">
    <property type="entry name" value="L,D-transpeptidase catalytic domain-like"/>
    <property type="match status" value="1"/>
</dbReference>
<dbReference type="InterPro" id="IPR038063">
    <property type="entry name" value="Transpep_catalytic_dom"/>
</dbReference>
<dbReference type="SUPFAM" id="SSF141523">
    <property type="entry name" value="L,D-transpeptidase catalytic domain-like"/>
    <property type="match status" value="1"/>
</dbReference>
<keyword evidence="11" id="KW-1185">Reference proteome</keyword>
<evidence type="ECO:0000313" key="10">
    <source>
        <dbReference type="EMBL" id="MBD1388622.1"/>
    </source>
</evidence>
<keyword evidence="4 7" id="KW-0133">Cell shape</keyword>
<evidence type="ECO:0000256" key="2">
    <source>
        <dbReference type="ARBA" id="ARBA00005992"/>
    </source>
</evidence>
<evidence type="ECO:0000313" key="11">
    <source>
        <dbReference type="Proteomes" id="UP000638014"/>
    </source>
</evidence>
<evidence type="ECO:0000256" key="1">
    <source>
        <dbReference type="ARBA" id="ARBA00004752"/>
    </source>
</evidence>
<feature type="active site" description="Proton donor/acceptor" evidence="7">
    <location>
        <position position="441"/>
    </location>
</feature>
<gene>
    <name evidence="10" type="ORF">IC617_04200</name>
</gene>
<feature type="active site" description="Nucleophile" evidence="7">
    <location>
        <position position="460"/>
    </location>
</feature>
<protein>
    <submittedName>
        <fullName evidence="10">L,D-transpeptidase family protein</fullName>
    </submittedName>
</protein>
<comment type="similarity">
    <text evidence="2">Belongs to the YkuD family.</text>
</comment>
<evidence type="ECO:0000259" key="9">
    <source>
        <dbReference type="PROSITE" id="PS52029"/>
    </source>
</evidence>
<comment type="caution">
    <text evidence="10">The sequence shown here is derived from an EMBL/GenBank/DDBJ whole genome shotgun (WGS) entry which is preliminary data.</text>
</comment>